<reference evidence="1 2" key="1">
    <citation type="submission" date="2022-01" db="EMBL/GenBank/DDBJ databases">
        <authorList>
            <person name="Won M."/>
            <person name="Kim S.-J."/>
            <person name="Kwon S.-W."/>
        </authorList>
    </citation>
    <scope>NUCLEOTIDE SEQUENCE [LARGE SCALE GENOMIC DNA]</scope>
    <source>
        <strain evidence="1 2">KCTC 23505</strain>
    </source>
</reference>
<name>A0ABS9E2Q8_9PROT</name>
<dbReference type="Proteomes" id="UP001521209">
    <property type="component" value="Unassembled WGS sequence"/>
</dbReference>
<dbReference type="InterPro" id="IPR002347">
    <property type="entry name" value="SDR_fam"/>
</dbReference>
<accession>A0ABS9E2Q8</accession>
<sequence>MRQAKGFSRRPDIEKDLLQEKQARLRFTTPEQIGALATYLCSDAAQTITGASPSIGGGWTTH</sequence>
<keyword evidence="2" id="KW-1185">Reference proteome</keyword>
<dbReference type="InterPro" id="IPR036291">
    <property type="entry name" value="NAD(P)-bd_dom_sf"/>
</dbReference>
<organism evidence="1 2">
    <name type="scientific">Acidiphilium iwatense</name>
    <dbReference type="NCBI Taxonomy" id="768198"/>
    <lineage>
        <taxon>Bacteria</taxon>
        <taxon>Pseudomonadati</taxon>
        <taxon>Pseudomonadota</taxon>
        <taxon>Alphaproteobacteria</taxon>
        <taxon>Acetobacterales</taxon>
        <taxon>Acidocellaceae</taxon>
        <taxon>Acidiphilium</taxon>
    </lineage>
</organism>
<dbReference type="EMBL" id="JAKGBZ010000046">
    <property type="protein sequence ID" value="MCF3948325.1"/>
    <property type="molecule type" value="Genomic_DNA"/>
</dbReference>
<comment type="caution">
    <text evidence="1">The sequence shown here is derived from an EMBL/GenBank/DDBJ whole genome shotgun (WGS) entry which is preliminary data.</text>
</comment>
<proteinExistence type="predicted"/>
<dbReference type="SUPFAM" id="SSF51735">
    <property type="entry name" value="NAD(P)-binding Rossmann-fold domains"/>
    <property type="match status" value="1"/>
</dbReference>
<protein>
    <submittedName>
        <fullName evidence="1">SDR family oxidoreductase</fullName>
    </submittedName>
</protein>
<gene>
    <name evidence="1" type="ORF">L2A60_16760</name>
</gene>
<evidence type="ECO:0000313" key="2">
    <source>
        <dbReference type="Proteomes" id="UP001521209"/>
    </source>
</evidence>
<dbReference type="Gene3D" id="3.40.50.720">
    <property type="entry name" value="NAD(P)-binding Rossmann-like Domain"/>
    <property type="match status" value="1"/>
</dbReference>
<dbReference type="Pfam" id="PF13561">
    <property type="entry name" value="adh_short_C2"/>
    <property type="match status" value="1"/>
</dbReference>
<evidence type="ECO:0000313" key="1">
    <source>
        <dbReference type="EMBL" id="MCF3948325.1"/>
    </source>
</evidence>